<evidence type="ECO:0000313" key="3">
    <source>
        <dbReference type="EMBL" id="TVT85875.1"/>
    </source>
</evidence>
<feature type="non-terminal residue" evidence="3">
    <location>
        <position position="1"/>
    </location>
</feature>
<evidence type="ECO:0000256" key="1">
    <source>
        <dbReference type="SAM" id="Phobius"/>
    </source>
</evidence>
<evidence type="ECO:0000259" key="2">
    <source>
        <dbReference type="Pfam" id="PF09843"/>
    </source>
</evidence>
<proteinExistence type="predicted"/>
<sequence length="163" mass="17171">FDPTDWTPREGIGPLGIRVAATTVGDQTTAYVLIDGNNMEPGLRDRIVEGLTTGPNAKADVAEVMTTDTHIVNTVEAENQVGAAIDHDELRETIDRLVDEALADTEPVVAGMATERAEVTIFGNDRTETLASHANVVVSMGGALALALILAAMAVSLLVFFLA</sequence>
<dbReference type="InterPro" id="IPR019204">
    <property type="entry name" value="DUF2070_membrane"/>
</dbReference>
<comment type="caution">
    <text evidence="3">The sequence shown here is derived from an EMBL/GenBank/DDBJ whole genome shotgun (WGS) entry which is preliminary data.</text>
</comment>
<dbReference type="AlphaFoldDB" id="A0A558FK47"/>
<feature type="domain" description="DUF2070" evidence="2">
    <location>
        <begin position="3"/>
        <end position="156"/>
    </location>
</feature>
<feature type="transmembrane region" description="Helical" evidence="1">
    <location>
        <begin position="136"/>
        <end position="162"/>
    </location>
</feature>
<dbReference type="Pfam" id="PF09843">
    <property type="entry name" value="DUF2070"/>
    <property type="match status" value="1"/>
</dbReference>
<organism evidence="3 4">
    <name type="scientific">Haloferax volcanii</name>
    <name type="common">Halobacterium volcanii</name>
    <dbReference type="NCBI Taxonomy" id="2246"/>
    <lineage>
        <taxon>Archaea</taxon>
        <taxon>Methanobacteriati</taxon>
        <taxon>Methanobacteriota</taxon>
        <taxon>Stenosarchaea group</taxon>
        <taxon>Halobacteria</taxon>
        <taxon>Halobacteriales</taxon>
        <taxon>Haloferacaceae</taxon>
        <taxon>Haloferax</taxon>
    </lineage>
</organism>
<dbReference type="RefSeq" id="WP_144860026.1">
    <property type="nucleotide sequence ID" value="NZ_VMTR01000381.1"/>
</dbReference>
<keyword evidence="1" id="KW-0472">Membrane</keyword>
<reference evidence="3 4" key="1">
    <citation type="submission" date="2019-07" db="EMBL/GenBank/DDBJ databases">
        <title>Draft genome sequence of Haloferax volcanii SS0101, isolated from salt farm in Samut Sakhon, Thailand.</title>
        <authorList>
            <person name="Wanthongcharoen S."/>
            <person name="Yamprayoonswat W."/>
            <person name="Ruangsuj P."/>
            <person name="Thongpramul N."/>
            <person name="Jumpathong W."/>
            <person name="Sittihan S."/>
            <person name="Kanjanavas P."/>
            <person name="Yasawong M."/>
        </authorList>
    </citation>
    <scope>NUCLEOTIDE SEQUENCE [LARGE SCALE GENOMIC DNA]</scope>
    <source>
        <strain evidence="3 4">SS0101</strain>
    </source>
</reference>
<accession>A0A558FK47</accession>
<keyword evidence="1" id="KW-1133">Transmembrane helix</keyword>
<protein>
    <submittedName>
        <fullName evidence="3">DUF2070 family protein</fullName>
    </submittedName>
</protein>
<keyword evidence="1" id="KW-0812">Transmembrane</keyword>
<dbReference type="EMBL" id="VMTR01000381">
    <property type="protein sequence ID" value="TVT85875.1"/>
    <property type="molecule type" value="Genomic_DNA"/>
</dbReference>
<name>A0A558FK47_HALVO</name>
<evidence type="ECO:0000313" key="4">
    <source>
        <dbReference type="Proteomes" id="UP000320212"/>
    </source>
</evidence>
<gene>
    <name evidence="3" type="ORF">FQA18_19730</name>
</gene>
<dbReference type="Proteomes" id="UP000320212">
    <property type="component" value="Unassembled WGS sequence"/>
</dbReference>